<sequence length="91" mass="9601">MLASINFLANAVICAVSLWAVLTHRVPTGSAGAFVLMLVCLAAIGNMGSPVACHSAPEVTLNTAVAIAALWGFWKLQIQRRIFRGLGHDAQ</sequence>
<feature type="transmembrane region" description="Helical" evidence="1">
    <location>
        <begin position="29"/>
        <end position="47"/>
    </location>
</feature>
<organism evidence="2 3">
    <name type="scientific">Pandoraea sputorum</name>
    <dbReference type="NCBI Taxonomy" id="93222"/>
    <lineage>
        <taxon>Bacteria</taxon>
        <taxon>Pseudomonadati</taxon>
        <taxon>Pseudomonadota</taxon>
        <taxon>Betaproteobacteria</taxon>
        <taxon>Burkholderiales</taxon>
        <taxon>Burkholderiaceae</taxon>
        <taxon>Pandoraea</taxon>
    </lineage>
</organism>
<dbReference type="Proteomes" id="UP000335538">
    <property type="component" value="Unassembled WGS sequence"/>
</dbReference>
<dbReference type="EMBL" id="CABPSR010000011">
    <property type="protein sequence ID" value="VVE82815.1"/>
    <property type="molecule type" value="Genomic_DNA"/>
</dbReference>
<gene>
    <name evidence="2" type="ORF">PSP31121_03981</name>
</gene>
<evidence type="ECO:0000313" key="2">
    <source>
        <dbReference type="EMBL" id="VVE82815.1"/>
    </source>
</evidence>
<protein>
    <submittedName>
        <fullName evidence="2">Holin</fullName>
    </submittedName>
</protein>
<dbReference type="AlphaFoldDB" id="A0A5E5BCY1"/>
<feature type="transmembrane region" description="Helical" evidence="1">
    <location>
        <begin position="6"/>
        <end position="22"/>
    </location>
</feature>
<evidence type="ECO:0000256" key="1">
    <source>
        <dbReference type="SAM" id="Phobius"/>
    </source>
</evidence>
<accession>A0A5E5BCY1</accession>
<keyword evidence="1" id="KW-0472">Membrane</keyword>
<evidence type="ECO:0000313" key="3">
    <source>
        <dbReference type="Proteomes" id="UP000335538"/>
    </source>
</evidence>
<reference evidence="2 3" key="1">
    <citation type="submission" date="2019-08" db="EMBL/GenBank/DDBJ databases">
        <authorList>
            <person name="Peeters C."/>
        </authorList>
    </citation>
    <scope>NUCLEOTIDE SEQUENCE [LARGE SCALE GENOMIC DNA]</scope>
    <source>
        <strain evidence="2 3">LMG 31121</strain>
    </source>
</reference>
<name>A0A5E5BCY1_9BURK</name>
<proteinExistence type="predicted"/>
<keyword evidence="1" id="KW-1133">Transmembrane helix</keyword>
<keyword evidence="1" id="KW-0812">Transmembrane</keyword>
<feature type="transmembrane region" description="Helical" evidence="1">
    <location>
        <begin position="59"/>
        <end position="76"/>
    </location>
</feature>